<dbReference type="AlphaFoldDB" id="A0AAP9HHD6"/>
<proteinExistence type="predicted"/>
<evidence type="ECO:0000313" key="1">
    <source>
        <dbReference type="EMBL" id="QGV17960.1"/>
    </source>
</evidence>
<organism evidence="1 2">
    <name type="scientific">Lacticaseibacillus paracasei subsp. paracasei</name>
    <dbReference type="NCBI Taxonomy" id="47714"/>
    <lineage>
        <taxon>Bacteria</taxon>
        <taxon>Bacillati</taxon>
        <taxon>Bacillota</taxon>
        <taxon>Bacilli</taxon>
        <taxon>Lactobacillales</taxon>
        <taxon>Lactobacillaceae</taxon>
        <taxon>Lacticaseibacillus</taxon>
    </lineage>
</organism>
<dbReference type="Proteomes" id="UP000423274">
    <property type="component" value="Chromosome"/>
</dbReference>
<accession>A0AAP9HHD6</accession>
<gene>
    <name evidence="1" type="ORF">LCAKO_1435</name>
</gene>
<sequence>MREDKGTFTSKDLCEYINDHFASGVTRRTVQNWLSLDDDVYPLDTSKKPFTYSIENRDKVIAKHLKKLVPKKPQTVADELLSKKIEREIEEENEYNDRCINEYEKDPEGAEFEKLIDKETEEEFLSVKKEFLLKAILYYLTTNLRKTKSGKELDERLLHKDVETRVILENIGFDNRTIEQDKALIRLYDFKNYFPYTPKH</sequence>
<dbReference type="EMBL" id="CP022954">
    <property type="protein sequence ID" value="QGV17960.1"/>
    <property type="molecule type" value="Genomic_DNA"/>
</dbReference>
<name>A0AAP9HHD6_LACPA</name>
<dbReference type="RefSeq" id="WP_156656898.1">
    <property type="nucleotide sequence ID" value="NZ_CP022954.1"/>
</dbReference>
<reference evidence="1 2" key="1">
    <citation type="submission" date="2017-08" db="EMBL/GenBank/DDBJ databases">
        <title>Genome sequence, comparative genomics and functional analysis of the highly adhesive Lactobacillus paracasei Kobulty strain.</title>
        <authorList>
            <person name="Koryszewska-Baginska A."/>
            <person name="Grynberg M."/>
            <person name="Aleksandrzak-Piekarczyk T."/>
        </authorList>
    </citation>
    <scope>NUCLEOTIDE SEQUENCE [LARGE SCALE GENOMIC DNA]</scope>
    <source>
        <strain evidence="1 2">IBB3423</strain>
    </source>
</reference>
<evidence type="ECO:0000313" key="2">
    <source>
        <dbReference type="Proteomes" id="UP000423274"/>
    </source>
</evidence>
<protein>
    <submittedName>
        <fullName evidence="1">Uncharacterized protein</fullName>
    </submittedName>
</protein>